<evidence type="ECO:0000313" key="3">
    <source>
        <dbReference type="Proteomes" id="UP001259572"/>
    </source>
</evidence>
<accession>A0ABU3Q5B5</accession>
<dbReference type="PANTHER" id="PTHR43685">
    <property type="entry name" value="GLYCOSYLTRANSFERASE"/>
    <property type="match status" value="1"/>
</dbReference>
<organism evidence="2 3">
    <name type="scientific">Sphingosinicella rhizophila</name>
    <dbReference type="NCBI Taxonomy" id="3050082"/>
    <lineage>
        <taxon>Bacteria</taxon>
        <taxon>Pseudomonadati</taxon>
        <taxon>Pseudomonadota</taxon>
        <taxon>Alphaproteobacteria</taxon>
        <taxon>Sphingomonadales</taxon>
        <taxon>Sphingosinicellaceae</taxon>
        <taxon>Sphingosinicella</taxon>
    </lineage>
</organism>
<reference evidence="2 3" key="1">
    <citation type="submission" date="2023-05" db="EMBL/GenBank/DDBJ databases">
        <authorList>
            <person name="Guo Y."/>
        </authorList>
    </citation>
    <scope>NUCLEOTIDE SEQUENCE [LARGE SCALE GENOMIC DNA]</scope>
    <source>
        <strain evidence="2 3">GR2756</strain>
    </source>
</reference>
<dbReference type="GO" id="GO:0016757">
    <property type="term" value="F:glycosyltransferase activity"/>
    <property type="evidence" value="ECO:0007669"/>
    <property type="project" value="UniProtKB-KW"/>
</dbReference>
<dbReference type="Gene3D" id="3.90.550.10">
    <property type="entry name" value="Spore Coat Polysaccharide Biosynthesis Protein SpsA, Chain A"/>
    <property type="match status" value="1"/>
</dbReference>
<dbReference type="EC" id="2.4.-.-" evidence="2"/>
<sequence>MTTGEQAAGKVSIIVPIHNRREMLEHLLVSVGAQTYPDIELILVDDGSDDLDAARFEALRARFGSDRPTRYVRKANGGAASARNCGVAESRGAYLHFLDSDDLIFPDAIARLVARLTGSPAAYAIGRIVDVDYTLRQVIGEFHQDDPGNILRSAEWCTHAALYRREAWLALGGLDESLRVGEDTIFQIQVKLNYGDGAACPDIIGVRRHHNRGHLSLDRIPLDEQAKFLVAAAQLITRHEAFRRESLGVRMTSMALFLTKLARIRHRRSTEVDRAFAGITATLLHDSPLMRDAVTWLSAPGANLRLVAALGLIETAKQMRKALLGLGRLRSKRDLGHGAVPEAMQKMAAAARLPGGGAALNRGDA</sequence>
<keyword evidence="2" id="KW-0808">Transferase</keyword>
<evidence type="ECO:0000259" key="1">
    <source>
        <dbReference type="Pfam" id="PF00535"/>
    </source>
</evidence>
<dbReference type="EMBL" id="JAVUPU010000002">
    <property type="protein sequence ID" value="MDT9598264.1"/>
    <property type="molecule type" value="Genomic_DNA"/>
</dbReference>
<name>A0ABU3Q5B5_9SPHN</name>
<dbReference type="Proteomes" id="UP001259572">
    <property type="component" value="Unassembled WGS sequence"/>
</dbReference>
<feature type="domain" description="Glycosyltransferase 2-like" evidence="1">
    <location>
        <begin position="12"/>
        <end position="134"/>
    </location>
</feature>
<dbReference type="SUPFAM" id="SSF53448">
    <property type="entry name" value="Nucleotide-diphospho-sugar transferases"/>
    <property type="match status" value="1"/>
</dbReference>
<dbReference type="CDD" id="cd00761">
    <property type="entry name" value="Glyco_tranf_GTA_type"/>
    <property type="match status" value="1"/>
</dbReference>
<dbReference type="InterPro" id="IPR001173">
    <property type="entry name" value="Glyco_trans_2-like"/>
</dbReference>
<dbReference type="InterPro" id="IPR029044">
    <property type="entry name" value="Nucleotide-diphossugar_trans"/>
</dbReference>
<dbReference type="PANTHER" id="PTHR43685:SF2">
    <property type="entry name" value="GLYCOSYLTRANSFERASE 2-LIKE DOMAIN-CONTAINING PROTEIN"/>
    <property type="match status" value="1"/>
</dbReference>
<keyword evidence="2" id="KW-0328">Glycosyltransferase</keyword>
<dbReference type="InterPro" id="IPR050834">
    <property type="entry name" value="Glycosyltransf_2"/>
</dbReference>
<protein>
    <submittedName>
        <fullName evidence="2">Glycosyltransferase family A protein</fullName>
        <ecNumber evidence="2">2.4.-.-</ecNumber>
    </submittedName>
</protein>
<proteinExistence type="predicted"/>
<keyword evidence="3" id="KW-1185">Reference proteome</keyword>
<dbReference type="RefSeq" id="WP_315724152.1">
    <property type="nucleotide sequence ID" value="NZ_JAVUPU010000002.1"/>
</dbReference>
<comment type="caution">
    <text evidence="2">The sequence shown here is derived from an EMBL/GenBank/DDBJ whole genome shotgun (WGS) entry which is preliminary data.</text>
</comment>
<gene>
    <name evidence="2" type="ORF">RQX22_04780</name>
</gene>
<dbReference type="Pfam" id="PF00535">
    <property type="entry name" value="Glycos_transf_2"/>
    <property type="match status" value="1"/>
</dbReference>
<evidence type="ECO:0000313" key="2">
    <source>
        <dbReference type="EMBL" id="MDT9598264.1"/>
    </source>
</evidence>